<evidence type="ECO:0000313" key="2">
    <source>
        <dbReference type="Proteomes" id="UP000218113"/>
    </source>
</evidence>
<name>A0A2A4T3I6_9DELT</name>
<comment type="caution">
    <text evidence="1">The sequence shown here is derived from an EMBL/GenBank/DDBJ whole genome shotgun (WGS) entry which is preliminary data.</text>
</comment>
<dbReference type="EMBL" id="NVSR01000051">
    <property type="protein sequence ID" value="PCI27715.1"/>
    <property type="molecule type" value="Genomic_DNA"/>
</dbReference>
<dbReference type="Proteomes" id="UP000218113">
    <property type="component" value="Unassembled WGS sequence"/>
</dbReference>
<sequence length="169" mass="19609">MGHTDSSLELSTPFGNRVHLFSEEIAYRLIEDFTLGFSAPVGNIRHQHLSIPTEMEQEVSHLMDDFSFRKLKKYEHDYDRAPKEVPESDFLSVLIYKRFEMIPWALNKQLVGLSKKNKNPIQFGGGYSIIWKVGHLHEKDRLKELIRFLKQRGLQYQVAPHVADSLLAS</sequence>
<accession>A0A2A4T3I6</accession>
<evidence type="ECO:0000313" key="1">
    <source>
        <dbReference type="EMBL" id="PCI27715.1"/>
    </source>
</evidence>
<organism evidence="1 2">
    <name type="scientific">SAR324 cluster bacterium</name>
    <dbReference type="NCBI Taxonomy" id="2024889"/>
    <lineage>
        <taxon>Bacteria</taxon>
        <taxon>Deltaproteobacteria</taxon>
        <taxon>SAR324 cluster</taxon>
    </lineage>
</organism>
<gene>
    <name evidence="1" type="ORF">COB67_07950</name>
</gene>
<protein>
    <submittedName>
        <fullName evidence="1">Uncharacterized protein</fullName>
    </submittedName>
</protein>
<dbReference type="AlphaFoldDB" id="A0A2A4T3I6"/>
<proteinExistence type="predicted"/>
<reference evidence="2" key="1">
    <citation type="submission" date="2017-08" db="EMBL/GenBank/DDBJ databases">
        <title>A dynamic microbial community with high functional redundancy inhabits the cold, oxic subseafloor aquifer.</title>
        <authorList>
            <person name="Tully B.J."/>
            <person name="Wheat C.G."/>
            <person name="Glazer B.T."/>
            <person name="Huber J.A."/>
        </authorList>
    </citation>
    <scope>NUCLEOTIDE SEQUENCE [LARGE SCALE GENOMIC DNA]</scope>
</reference>